<dbReference type="SUPFAM" id="SSF52540">
    <property type="entry name" value="P-loop containing nucleoside triphosphate hydrolases"/>
    <property type="match status" value="1"/>
</dbReference>
<dbReference type="eggNOG" id="COG1162">
    <property type="taxonomic scope" value="Bacteria"/>
</dbReference>
<dbReference type="KEGG" id="mcd:MCRO_0306"/>
<evidence type="ECO:0000256" key="10">
    <source>
        <dbReference type="HAMAP-Rule" id="MF_01820"/>
    </source>
</evidence>
<comment type="similarity">
    <text evidence="10">Belongs to the TRAFAC class YlqF/YawG GTPase family. RsgA subfamily.</text>
</comment>
<keyword evidence="2 10" id="KW-0690">Ribosome biogenesis</keyword>
<keyword evidence="5 10" id="KW-0547">Nucleotide-binding</keyword>
<evidence type="ECO:0000256" key="3">
    <source>
        <dbReference type="ARBA" id="ARBA00022723"/>
    </source>
</evidence>
<evidence type="ECO:0000256" key="6">
    <source>
        <dbReference type="ARBA" id="ARBA00022801"/>
    </source>
</evidence>
<dbReference type="GO" id="GO:0042274">
    <property type="term" value="P:ribosomal small subunit biogenesis"/>
    <property type="evidence" value="ECO:0007669"/>
    <property type="project" value="UniProtKB-UniRule"/>
</dbReference>
<evidence type="ECO:0000256" key="1">
    <source>
        <dbReference type="ARBA" id="ARBA00022490"/>
    </source>
</evidence>
<dbReference type="STRING" id="512564.MCRO_0306"/>
<evidence type="ECO:0000256" key="4">
    <source>
        <dbReference type="ARBA" id="ARBA00022730"/>
    </source>
</evidence>
<accession>D5E5B1</accession>
<dbReference type="InterPro" id="IPR010914">
    <property type="entry name" value="RsgA_GTPase_dom"/>
</dbReference>
<comment type="subcellular location">
    <subcellularLocation>
        <location evidence="10">Cytoplasm</location>
    </subcellularLocation>
</comment>
<dbReference type="HOGENOM" id="CLU_033617_2_1_14"/>
<evidence type="ECO:0000256" key="2">
    <source>
        <dbReference type="ARBA" id="ARBA00022517"/>
    </source>
</evidence>
<feature type="binding site" evidence="10">
    <location>
        <position position="232"/>
    </location>
    <ligand>
        <name>Zn(2+)</name>
        <dbReference type="ChEBI" id="CHEBI:29105"/>
    </ligand>
</feature>
<gene>
    <name evidence="10 13" type="primary">rsgA</name>
    <name evidence="13" type="ordered locus">MCRO_0306</name>
</gene>
<protein>
    <recommendedName>
        <fullName evidence="10">Small ribosomal subunit biogenesis GTPase RsgA</fullName>
        <ecNumber evidence="10">3.6.1.-</ecNumber>
    </recommendedName>
</protein>
<feature type="domain" description="EngC GTPase" evidence="11">
    <location>
        <begin position="66"/>
        <end position="207"/>
    </location>
</feature>
<dbReference type="GO" id="GO:0019843">
    <property type="term" value="F:rRNA binding"/>
    <property type="evidence" value="ECO:0007669"/>
    <property type="project" value="UniProtKB-KW"/>
</dbReference>
<feature type="binding site" evidence="10">
    <location>
        <begin position="106"/>
        <end position="109"/>
    </location>
    <ligand>
        <name>GTP</name>
        <dbReference type="ChEBI" id="CHEBI:37565"/>
    </ligand>
</feature>
<dbReference type="OrthoDB" id="9809485at2"/>
<proteinExistence type="inferred from homology"/>
<dbReference type="InterPro" id="IPR012340">
    <property type="entry name" value="NA-bd_OB-fold"/>
</dbReference>
<dbReference type="RefSeq" id="WP_013054417.1">
    <property type="nucleotide sequence ID" value="NC_014014.1"/>
</dbReference>
<keyword evidence="14" id="KW-1185">Reference proteome</keyword>
<keyword evidence="6 10" id="KW-0378">Hydrolase</keyword>
<dbReference type="Pfam" id="PF03193">
    <property type="entry name" value="RsgA_GTPase"/>
    <property type="match status" value="1"/>
</dbReference>
<reference key="2">
    <citation type="submission" date="2010-03" db="EMBL/GenBank/DDBJ databases">
        <authorList>
            <person name="Ma Z."/>
            <person name="Wang X."/>
            <person name="Liu H."/>
        </authorList>
    </citation>
    <scope>NUCLEOTIDE SEQUENCE</scope>
    <source>
        <strain>MP145</strain>
    </source>
</reference>
<feature type="binding site" evidence="10">
    <location>
        <begin position="153"/>
        <end position="161"/>
    </location>
    <ligand>
        <name>GTP</name>
        <dbReference type="ChEBI" id="CHEBI:37565"/>
    </ligand>
</feature>
<dbReference type="GO" id="GO:0005737">
    <property type="term" value="C:cytoplasm"/>
    <property type="evidence" value="ECO:0007669"/>
    <property type="project" value="UniProtKB-SubCell"/>
</dbReference>
<dbReference type="InterPro" id="IPR030378">
    <property type="entry name" value="G_CP_dom"/>
</dbReference>
<evidence type="ECO:0000256" key="5">
    <source>
        <dbReference type="ARBA" id="ARBA00022741"/>
    </source>
</evidence>
<dbReference type="PANTHER" id="PTHR32120:SF11">
    <property type="entry name" value="SMALL RIBOSOMAL SUBUNIT BIOGENESIS GTPASE RSGA 1, MITOCHONDRIAL-RELATED"/>
    <property type="match status" value="1"/>
</dbReference>
<organism evidence="13 14">
    <name type="scientific">Mycoplasma crocodyli (strain ATCC 51981 / MP145)</name>
    <dbReference type="NCBI Taxonomy" id="512564"/>
    <lineage>
        <taxon>Bacteria</taxon>
        <taxon>Bacillati</taxon>
        <taxon>Mycoplasmatota</taxon>
        <taxon>Mollicutes</taxon>
        <taxon>Mycoplasmataceae</taxon>
        <taxon>Mycoplasma</taxon>
    </lineage>
</organism>
<evidence type="ECO:0000259" key="12">
    <source>
        <dbReference type="PROSITE" id="PS51721"/>
    </source>
</evidence>
<reference evidence="13 14" key="3">
    <citation type="journal article" date="2011" name="J. Bacteriol.">
        <title>Genome sequences of Mycoplasma alligatoris A21JP2T and Mycoplasma crocodyli MP145T.</title>
        <authorList>
            <person name="Brown D.R."/>
            <person name="Farmerie W.G."/>
            <person name="May M."/>
            <person name="Benders G.A."/>
            <person name="Durkin A.S."/>
            <person name="Hlavinka K."/>
            <person name="Hostetler J."/>
            <person name="Jackson J."/>
            <person name="Johnson J."/>
            <person name="Miller R.H."/>
            <person name="Paralanov V."/>
            <person name="Radune D."/>
            <person name="Szczypinski B."/>
            <person name="Glass J.I."/>
        </authorList>
    </citation>
    <scope>NUCLEOTIDE SEQUENCE [LARGE SCALE GENOMIC DNA]</scope>
    <source>
        <strain evidence="14">ATCC 51981 / MP145</strain>
    </source>
</reference>
<feature type="binding site" evidence="10">
    <location>
        <position position="239"/>
    </location>
    <ligand>
        <name>Zn(2+)</name>
        <dbReference type="ChEBI" id="CHEBI:29105"/>
    </ligand>
</feature>
<dbReference type="PROSITE" id="PS51721">
    <property type="entry name" value="G_CP"/>
    <property type="match status" value="1"/>
</dbReference>
<name>D5E5B1_MYCCM</name>
<keyword evidence="7 10" id="KW-0862">Zinc</keyword>
<dbReference type="Pfam" id="PF16745">
    <property type="entry name" value="RsgA_N"/>
    <property type="match status" value="1"/>
</dbReference>
<keyword evidence="4 10" id="KW-0699">rRNA-binding</keyword>
<dbReference type="Proteomes" id="UP000001845">
    <property type="component" value="Chromosome"/>
</dbReference>
<dbReference type="GO" id="GO:0005525">
    <property type="term" value="F:GTP binding"/>
    <property type="evidence" value="ECO:0007669"/>
    <property type="project" value="UniProtKB-UniRule"/>
</dbReference>
<keyword evidence="9 10" id="KW-0342">GTP-binding</keyword>
<evidence type="ECO:0000313" key="13">
    <source>
        <dbReference type="EMBL" id="ADE19641.1"/>
    </source>
</evidence>
<comment type="function">
    <text evidence="10">One of several proteins that assist in the late maturation steps of the functional core of the 30S ribosomal subunit. Helps release RbfA from mature subunits. May play a role in the assembly of ribosomal proteins into the subunit. Circularly permuted GTPase that catalyzes slow GTP hydrolysis, GTPase activity is stimulated by the 30S ribosomal subunit.</text>
</comment>
<dbReference type="HAMAP" id="MF_01820">
    <property type="entry name" value="GTPase_RsgA"/>
    <property type="match status" value="1"/>
</dbReference>
<evidence type="ECO:0000259" key="11">
    <source>
        <dbReference type="PROSITE" id="PS50936"/>
    </source>
</evidence>
<evidence type="ECO:0000313" key="14">
    <source>
        <dbReference type="Proteomes" id="UP000001845"/>
    </source>
</evidence>
<evidence type="ECO:0000256" key="9">
    <source>
        <dbReference type="ARBA" id="ARBA00023134"/>
    </source>
</evidence>
<feature type="domain" description="CP-type G" evidence="12">
    <location>
        <begin position="57"/>
        <end position="209"/>
    </location>
</feature>
<dbReference type="NCBIfam" id="TIGR00157">
    <property type="entry name" value="ribosome small subunit-dependent GTPase A"/>
    <property type="match status" value="1"/>
</dbReference>
<keyword evidence="1 10" id="KW-0963">Cytoplasm</keyword>
<dbReference type="InterPro" id="IPR004881">
    <property type="entry name" value="Ribosome_biogen_GTPase_RsgA"/>
</dbReference>
<sequence length="278" mass="32126">MLGKIYSINAGIYHVNDGQNDYKIPALGILRFQNITPLVGDIVEFNQDVLTSIKERKNFFIRPKVANIDQVIVVISLFEPTFQNYLLDKYLAVIEYKRIKPILFFTKSDLGETKWFDYYSKMGYEVYLVNNNNPKQVKKLKGIFKNKVSVFLGQSGVGKTSTINNLSDNDFKVQNISKALGRGKHTTRLIQIIKFNGGELIDTPGFGSLELDINNLQLAQSYSFLYNNFSKCKYRSCLHLNEIVNDCYIKSQVGSDFWPNERYENYLKLSKETKKENW</sequence>
<evidence type="ECO:0000256" key="7">
    <source>
        <dbReference type="ARBA" id="ARBA00022833"/>
    </source>
</evidence>
<comment type="cofactor">
    <cofactor evidence="10">
        <name>Zn(2+)</name>
        <dbReference type="ChEBI" id="CHEBI:29105"/>
    </cofactor>
    <text evidence="10">Binds 1 zinc ion per subunit.</text>
</comment>
<dbReference type="Gene3D" id="2.40.50.140">
    <property type="entry name" value="Nucleic acid-binding proteins"/>
    <property type="match status" value="1"/>
</dbReference>
<feature type="binding site" evidence="10">
    <location>
        <position position="237"/>
    </location>
    <ligand>
        <name>Zn(2+)</name>
        <dbReference type="ChEBI" id="CHEBI:29105"/>
    </ligand>
</feature>
<comment type="subunit">
    <text evidence="10">Monomer. Associates with 30S ribosomal subunit, binds 16S rRNA.</text>
</comment>
<dbReference type="Gene3D" id="1.10.40.50">
    <property type="entry name" value="Probable gtpase engc, domain 3"/>
    <property type="match status" value="1"/>
</dbReference>
<dbReference type="InterPro" id="IPR027417">
    <property type="entry name" value="P-loop_NTPase"/>
</dbReference>
<dbReference type="EMBL" id="CP001991">
    <property type="protein sequence ID" value="ADE19641.1"/>
    <property type="molecule type" value="Genomic_DNA"/>
</dbReference>
<dbReference type="EC" id="3.6.1.-" evidence="10"/>
<dbReference type="CDD" id="cd01854">
    <property type="entry name" value="YjeQ_EngC"/>
    <property type="match status" value="1"/>
</dbReference>
<reference evidence="14" key="1">
    <citation type="submission" date="2010-03" db="EMBL/GenBank/DDBJ databases">
        <title>The complete genome of Mycoplasma crocodyli MP145.</title>
        <authorList>
            <person name="Glass J.I."/>
            <person name="Durkin A.S."/>
            <person name="Hostetler J."/>
            <person name="Jackson J."/>
            <person name="Johnson J."/>
            <person name="May M.A."/>
            <person name="Paralanov V."/>
            <person name="Radune D."/>
            <person name="Szczypinski B."/>
            <person name="Brown D.R."/>
        </authorList>
    </citation>
    <scope>NUCLEOTIDE SEQUENCE [LARGE SCALE GENOMIC DNA]</scope>
    <source>
        <strain evidence="14">ATCC 51981 / MP145</strain>
    </source>
</reference>
<dbReference type="PROSITE" id="PS50936">
    <property type="entry name" value="ENGC_GTPASE"/>
    <property type="match status" value="1"/>
</dbReference>
<dbReference type="PANTHER" id="PTHR32120">
    <property type="entry name" value="SMALL RIBOSOMAL SUBUNIT BIOGENESIS GTPASE RSGA"/>
    <property type="match status" value="1"/>
</dbReference>
<dbReference type="GO" id="GO:0046872">
    <property type="term" value="F:metal ion binding"/>
    <property type="evidence" value="ECO:0007669"/>
    <property type="project" value="UniProtKB-KW"/>
</dbReference>
<dbReference type="InterPro" id="IPR031944">
    <property type="entry name" value="RsgA_N"/>
</dbReference>
<keyword evidence="3 10" id="KW-0479">Metal-binding</keyword>
<feature type="binding site" evidence="10">
    <location>
        <position position="247"/>
    </location>
    <ligand>
        <name>Zn(2+)</name>
        <dbReference type="ChEBI" id="CHEBI:29105"/>
    </ligand>
</feature>
<dbReference type="GO" id="GO:0003924">
    <property type="term" value="F:GTPase activity"/>
    <property type="evidence" value="ECO:0007669"/>
    <property type="project" value="UniProtKB-UniRule"/>
</dbReference>
<evidence type="ECO:0000256" key="8">
    <source>
        <dbReference type="ARBA" id="ARBA00022884"/>
    </source>
</evidence>
<keyword evidence="8 10" id="KW-0694">RNA-binding</keyword>
<dbReference type="AlphaFoldDB" id="D5E5B1"/>
<dbReference type="Gene3D" id="3.40.50.300">
    <property type="entry name" value="P-loop containing nucleotide triphosphate hydrolases"/>
    <property type="match status" value="1"/>
</dbReference>